<dbReference type="InterPro" id="IPR018046">
    <property type="entry name" value="Pili_assmbl_chaperone_CS"/>
</dbReference>
<comment type="similarity">
    <text evidence="2 8">Belongs to the periplasmic pilus chaperone family.</text>
</comment>
<evidence type="ECO:0000313" key="12">
    <source>
        <dbReference type="Proteomes" id="UP001059610"/>
    </source>
</evidence>
<gene>
    <name evidence="11" type="primary">papD</name>
    <name evidence="11" type="ORF">SOASR032_14110</name>
</gene>
<evidence type="ECO:0000256" key="2">
    <source>
        <dbReference type="ARBA" id="ARBA00007399"/>
    </source>
</evidence>
<dbReference type="InterPro" id="IPR016147">
    <property type="entry name" value="Pili_assmbl_chaperone_N"/>
</dbReference>
<dbReference type="SUPFAM" id="SSF49584">
    <property type="entry name" value="Periplasmic chaperone C-domain"/>
    <property type="match status" value="1"/>
</dbReference>
<keyword evidence="4" id="KW-0732">Signal</keyword>
<dbReference type="InterPro" id="IPR036316">
    <property type="entry name" value="Pili_assmbl_chap_C_dom_sf"/>
</dbReference>
<keyword evidence="6 8" id="KW-0143">Chaperone</keyword>
<dbReference type="Proteomes" id="UP001059610">
    <property type="component" value="Unassembled WGS sequence"/>
</dbReference>
<evidence type="ECO:0000313" key="11">
    <source>
        <dbReference type="EMBL" id="GKX62842.1"/>
    </source>
</evidence>
<keyword evidence="3" id="KW-1029">Fimbrium biogenesis</keyword>
<dbReference type="InterPro" id="IPR050643">
    <property type="entry name" value="Periplasmic_pilus_chap"/>
</dbReference>
<sequence>MDMKNKQITARIVGIFITLLILPLSGQAAVTLDRTRVVFDGGGKSVSLNISNDNQQQPYLAQAWLEDEQQNKLLTGPLVITPPVQRLEPGAKSMIRITAAASSQLPQDKESLFYLNLREIPPVSDKPNVLQIALQTKIKLFYRPKALKRDPGSVWQDQLVLHAEGGGYRIENPTPYYVTVIGLGGSEKQSLEGDFETVMLGPNGSARVKSAVYTKPYLTYINDYGGRPTLAFRCSGSRCVAR</sequence>
<evidence type="ECO:0000256" key="5">
    <source>
        <dbReference type="ARBA" id="ARBA00022764"/>
    </source>
</evidence>
<comment type="caution">
    <text evidence="11">The sequence shown here is derived from an EMBL/GenBank/DDBJ whole genome shotgun (WGS) entry which is preliminary data.</text>
</comment>
<dbReference type="PROSITE" id="PS00635">
    <property type="entry name" value="PILI_CHAPERONE"/>
    <property type="match status" value="1"/>
</dbReference>
<dbReference type="InterPro" id="IPR016148">
    <property type="entry name" value="Pili_assmbl_chaperone_C"/>
</dbReference>
<evidence type="ECO:0000256" key="4">
    <source>
        <dbReference type="ARBA" id="ARBA00022729"/>
    </source>
</evidence>
<feature type="domain" description="Pili assembly chaperone C-terminal" evidence="10">
    <location>
        <begin position="170"/>
        <end position="227"/>
    </location>
</feature>
<dbReference type="InterPro" id="IPR001829">
    <property type="entry name" value="Pili_assmbl_chaperone_bac"/>
</dbReference>
<dbReference type="InterPro" id="IPR013783">
    <property type="entry name" value="Ig-like_fold"/>
</dbReference>
<evidence type="ECO:0000256" key="8">
    <source>
        <dbReference type="RuleBase" id="RU003918"/>
    </source>
</evidence>
<dbReference type="PANTHER" id="PTHR30251:SF5">
    <property type="entry name" value="FIMBRIAL CHAPARONE PROTEIN"/>
    <property type="match status" value="1"/>
</dbReference>
<dbReference type="EMBL" id="BRLJ01000003">
    <property type="protein sequence ID" value="GKX62842.1"/>
    <property type="molecule type" value="Genomic_DNA"/>
</dbReference>
<protein>
    <submittedName>
        <fullName evidence="11">Molecular chaperone</fullName>
    </submittedName>
</protein>
<keyword evidence="12" id="KW-1185">Reference proteome</keyword>
<evidence type="ECO:0000256" key="7">
    <source>
        <dbReference type="ARBA" id="ARBA00023319"/>
    </source>
</evidence>
<reference evidence="11" key="1">
    <citation type="submission" date="2022-06" db="EMBL/GenBank/DDBJ databases">
        <title>Draft genome sequences of Pragia fontium str. JCM24417.</title>
        <authorList>
            <person name="Wakabayashi Y."/>
            <person name="Kojima K."/>
        </authorList>
    </citation>
    <scope>NUCLEOTIDE SEQUENCE</scope>
    <source>
        <strain evidence="11">JCM 24417</strain>
    </source>
</reference>
<dbReference type="Pfam" id="PF00345">
    <property type="entry name" value="PapD_N"/>
    <property type="match status" value="1"/>
</dbReference>
<feature type="domain" description="Pili assembly chaperone N-terminal" evidence="9">
    <location>
        <begin position="30"/>
        <end position="147"/>
    </location>
</feature>
<evidence type="ECO:0000256" key="3">
    <source>
        <dbReference type="ARBA" id="ARBA00022558"/>
    </source>
</evidence>
<evidence type="ECO:0000259" key="10">
    <source>
        <dbReference type="Pfam" id="PF02753"/>
    </source>
</evidence>
<dbReference type="Gene3D" id="2.60.40.10">
    <property type="entry name" value="Immunoglobulins"/>
    <property type="match status" value="2"/>
</dbReference>
<accession>A0ABQ5LJ32</accession>
<organism evidence="11 12">
    <name type="scientific">Pragia fontium</name>
    <dbReference type="NCBI Taxonomy" id="82985"/>
    <lineage>
        <taxon>Bacteria</taxon>
        <taxon>Pseudomonadati</taxon>
        <taxon>Pseudomonadota</taxon>
        <taxon>Gammaproteobacteria</taxon>
        <taxon>Enterobacterales</taxon>
        <taxon>Budviciaceae</taxon>
        <taxon>Pragia</taxon>
    </lineage>
</organism>
<name>A0ABQ5LJ32_9GAMM</name>
<comment type="subcellular location">
    <subcellularLocation>
        <location evidence="1 8">Periplasm</location>
    </subcellularLocation>
</comment>
<evidence type="ECO:0000256" key="6">
    <source>
        <dbReference type="ARBA" id="ARBA00023186"/>
    </source>
</evidence>
<keyword evidence="7" id="KW-0393">Immunoglobulin domain</keyword>
<dbReference type="SUPFAM" id="SSF49354">
    <property type="entry name" value="PapD-like"/>
    <property type="match status" value="1"/>
</dbReference>
<dbReference type="PRINTS" id="PR00969">
    <property type="entry name" value="CHAPERONPILI"/>
</dbReference>
<dbReference type="Pfam" id="PF02753">
    <property type="entry name" value="PapD_C"/>
    <property type="match status" value="1"/>
</dbReference>
<dbReference type="InterPro" id="IPR008962">
    <property type="entry name" value="PapD-like_sf"/>
</dbReference>
<keyword evidence="5" id="KW-0574">Periplasm</keyword>
<proteinExistence type="inferred from homology"/>
<dbReference type="PANTHER" id="PTHR30251">
    <property type="entry name" value="PILUS ASSEMBLY CHAPERONE"/>
    <property type="match status" value="1"/>
</dbReference>
<evidence type="ECO:0000256" key="1">
    <source>
        <dbReference type="ARBA" id="ARBA00004418"/>
    </source>
</evidence>
<evidence type="ECO:0000259" key="9">
    <source>
        <dbReference type="Pfam" id="PF00345"/>
    </source>
</evidence>